<evidence type="ECO:0000313" key="1">
    <source>
        <dbReference type="EMBL" id="EEG24818.1"/>
    </source>
</evidence>
<evidence type="ECO:0000313" key="2">
    <source>
        <dbReference type="Proteomes" id="UP000005837"/>
    </source>
</evidence>
<proteinExistence type="predicted"/>
<organism evidence="1 2">
    <name type="scientific">Eikenella corrodens ATCC 23834</name>
    <dbReference type="NCBI Taxonomy" id="546274"/>
    <lineage>
        <taxon>Bacteria</taxon>
        <taxon>Pseudomonadati</taxon>
        <taxon>Pseudomonadota</taxon>
        <taxon>Betaproteobacteria</taxon>
        <taxon>Neisseriales</taxon>
        <taxon>Neisseriaceae</taxon>
        <taxon>Eikenella</taxon>
    </lineage>
</organism>
<reference evidence="1 2" key="1">
    <citation type="submission" date="2009-01" db="EMBL/GenBank/DDBJ databases">
        <authorList>
            <person name="Fulton L."/>
            <person name="Clifton S."/>
            <person name="Chinwalla A.T."/>
            <person name="Mitreva M."/>
            <person name="Sodergren E."/>
            <person name="Weinstock G."/>
            <person name="Clifton S."/>
            <person name="Dooling D.J."/>
            <person name="Fulton B."/>
            <person name="Minx P."/>
            <person name="Pepin K.H."/>
            <person name="Johnson M."/>
            <person name="Bhonagiri V."/>
            <person name="Nash W.E."/>
            <person name="Mardis E.R."/>
            <person name="Wilson R.K."/>
        </authorList>
    </citation>
    <scope>NUCLEOTIDE SEQUENCE [LARGE SCALE GENOMIC DNA]</scope>
    <source>
        <strain evidence="1 2">ATCC 23834</strain>
    </source>
</reference>
<dbReference type="Proteomes" id="UP000005837">
    <property type="component" value="Unassembled WGS sequence"/>
</dbReference>
<sequence length="45" mass="4964">MAEKQFLSFLLILAHKICSNLYNTGDFSFQVAFWGAKGVLNAVGL</sequence>
<accession>C0DTB3</accession>
<gene>
    <name evidence="1" type="ORF">EIKCOROL_00591</name>
</gene>
<dbReference type="AlphaFoldDB" id="C0DTB3"/>
<name>C0DTB3_EIKCO</name>
<dbReference type="EMBL" id="ACEA01000012">
    <property type="protein sequence ID" value="EEG24818.1"/>
    <property type="molecule type" value="Genomic_DNA"/>
</dbReference>
<dbReference type="HOGENOM" id="CLU_3199219_0_0_4"/>
<protein>
    <submittedName>
        <fullName evidence="1">Uncharacterized protein</fullName>
    </submittedName>
</protein>
<comment type="caution">
    <text evidence="1">The sequence shown here is derived from an EMBL/GenBank/DDBJ whole genome shotgun (WGS) entry which is preliminary data.</text>
</comment>